<evidence type="ECO:0000256" key="1">
    <source>
        <dbReference type="SAM" id="MobiDB-lite"/>
    </source>
</evidence>
<name>A0A3N2Q3I2_SODAK</name>
<gene>
    <name evidence="2" type="ORF">SODALDRAFT_331052</name>
</gene>
<feature type="compositionally biased region" description="Low complexity" evidence="1">
    <location>
        <begin position="315"/>
        <end position="338"/>
    </location>
</feature>
<sequence>MSQPQTPVPDEMGKKLAEATEPIQPIQDDGHQKKEPMQVTASTEPRTSQCPAPAHFHIPQFSKSTQEILDRMRSNLRRSPSQAASQSAAQSTSTLPARFGVTYEDVKRRLVEQLKTSDHVDPTPTPKPATLADTSAMPKTLLMPSNSSTASFPTLSLKRKRAEDVLPSSTTSLDLSQSTLHMPPLSPLPKQEEGTERDSPAPILHSTWGRADVERMREERLALLPEFNKPRLVGFVGGNAPFSQRKAYFSKLKDSDLVNLLLFSDAIKDGLLIDVLASVSRKHPDLPLFPHPDWDTMGPDEWAALSRSGHSVTGTAMATSAPPANANAANTATTTAEAAPKRPPNKKPKISAIRKVQESEVVGREVEVEVEEEEQEEEEKLIEEPLPQAWPKPGHGLYATLPPERDDPTLRDDNDEEAFSGFFVDRMGRQVVEPVSG</sequence>
<protein>
    <submittedName>
        <fullName evidence="2">Uncharacterized protein</fullName>
    </submittedName>
</protein>
<feature type="compositionally biased region" description="Basic and acidic residues" evidence="1">
    <location>
        <begin position="403"/>
        <end position="412"/>
    </location>
</feature>
<feature type="compositionally biased region" description="Low complexity" evidence="1">
    <location>
        <begin position="168"/>
        <end position="180"/>
    </location>
</feature>
<evidence type="ECO:0000313" key="2">
    <source>
        <dbReference type="EMBL" id="ROT41324.1"/>
    </source>
</evidence>
<evidence type="ECO:0000313" key="3">
    <source>
        <dbReference type="Proteomes" id="UP000272025"/>
    </source>
</evidence>
<proteinExistence type="predicted"/>
<feature type="compositionally biased region" description="Basic and acidic residues" evidence="1">
    <location>
        <begin position="190"/>
        <end position="199"/>
    </location>
</feature>
<dbReference type="GeneID" id="39579840"/>
<feature type="compositionally biased region" description="Polar residues" evidence="1">
    <location>
        <begin position="39"/>
        <end position="50"/>
    </location>
</feature>
<feature type="region of interest" description="Disordered" evidence="1">
    <location>
        <begin position="366"/>
        <end position="417"/>
    </location>
</feature>
<feature type="region of interest" description="Disordered" evidence="1">
    <location>
        <begin position="313"/>
        <end position="350"/>
    </location>
</feature>
<feature type="compositionally biased region" description="Polar residues" evidence="1">
    <location>
        <begin position="143"/>
        <end position="154"/>
    </location>
</feature>
<dbReference type="EMBL" id="ML119052">
    <property type="protein sequence ID" value="ROT41324.1"/>
    <property type="molecule type" value="Genomic_DNA"/>
</dbReference>
<keyword evidence="3" id="KW-1185">Reference proteome</keyword>
<feature type="compositionally biased region" description="Acidic residues" evidence="1">
    <location>
        <begin position="368"/>
        <end position="381"/>
    </location>
</feature>
<reference evidence="2 3" key="1">
    <citation type="journal article" date="2018" name="Mol. Ecol.">
        <title>The obligate alkalophilic soda-lake fungus Sodiomyces alkalinus has shifted to a protein diet.</title>
        <authorList>
            <person name="Grum-Grzhimaylo A.A."/>
            <person name="Falkoski D.L."/>
            <person name="van den Heuvel J."/>
            <person name="Valero-Jimenez C.A."/>
            <person name="Min B."/>
            <person name="Choi I.G."/>
            <person name="Lipzen A."/>
            <person name="Daum C.G."/>
            <person name="Aanen D.K."/>
            <person name="Tsang A."/>
            <person name="Henrissat B."/>
            <person name="Bilanenko E.N."/>
            <person name="de Vries R.P."/>
            <person name="van Kan J.A.L."/>
            <person name="Grigoriev I.V."/>
            <person name="Debets A.J.M."/>
        </authorList>
    </citation>
    <scope>NUCLEOTIDE SEQUENCE [LARGE SCALE GENOMIC DNA]</scope>
    <source>
        <strain evidence="2 3">F11</strain>
    </source>
</reference>
<dbReference type="Proteomes" id="UP000272025">
    <property type="component" value="Unassembled WGS sequence"/>
</dbReference>
<accession>A0A3N2Q3I2</accession>
<feature type="region of interest" description="Disordered" evidence="1">
    <location>
        <begin position="1"/>
        <end position="97"/>
    </location>
</feature>
<organism evidence="2 3">
    <name type="scientific">Sodiomyces alkalinus (strain CBS 110278 / VKM F-3762 / F11)</name>
    <name type="common">Alkaliphilic filamentous fungus</name>
    <dbReference type="NCBI Taxonomy" id="1314773"/>
    <lineage>
        <taxon>Eukaryota</taxon>
        <taxon>Fungi</taxon>
        <taxon>Dikarya</taxon>
        <taxon>Ascomycota</taxon>
        <taxon>Pezizomycotina</taxon>
        <taxon>Sordariomycetes</taxon>
        <taxon>Hypocreomycetidae</taxon>
        <taxon>Glomerellales</taxon>
        <taxon>Plectosphaerellaceae</taxon>
        <taxon>Sodiomyces</taxon>
    </lineage>
</organism>
<dbReference type="RefSeq" id="XP_028469130.1">
    <property type="nucleotide sequence ID" value="XM_028611362.1"/>
</dbReference>
<dbReference type="STRING" id="1314773.A0A3N2Q3I2"/>
<feature type="region of interest" description="Disordered" evidence="1">
    <location>
        <begin position="113"/>
        <end position="206"/>
    </location>
</feature>
<feature type="compositionally biased region" description="Low complexity" evidence="1">
    <location>
        <begin position="77"/>
        <end position="97"/>
    </location>
</feature>
<dbReference type="AlphaFoldDB" id="A0A3N2Q3I2"/>
<dbReference type="OrthoDB" id="5863171at2759"/>